<feature type="domain" description="4Fe-4S ferredoxin-type" evidence="9">
    <location>
        <begin position="866"/>
        <end position="896"/>
    </location>
</feature>
<dbReference type="SUPFAM" id="SSF55103">
    <property type="entry name" value="FAD-linked oxidases, C-terminal domain"/>
    <property type="match status" value="1"/>
</dbReference>
<feature type="region of interest" description="Disordered" evidence="8">
    <location>
        <begin position="1"/>
        <end position="66"/>
    </location>
</feature>
<dbReference type="Gene3D" id="3.30.70.2740">
    <property type="match status" value="1"/>
</dbReference>
<dbReference type="Pfam" id="PF02913">
    <property type="entry name" value="FAD-oxidase_C"/>
    <property type="match status" value="1"/>
</dbReference>
<dbReference type="InterPro" id="IPR006094">
    <property type="entry name" value="Oxid_FAD_bind_N"/>
</dbReference>
<evidence type="ECO:0000256" key="8">
    <source>
        <dbReference type="SAM" id="MobiDB-lite"/>
    </source>
</evidence>
<feature type="compositionally biased region" description="Basic residues" evidence="8">
    <location>
        <begin position="230"/>
        <end position="261"/>
    </location>
</feature>
<keyword evidence="5" id="KW-0560">Oxidoreductase</keyword>
<evidence type="ECO:0000313" key="12">
    <source>
        <dbReference type="Proteomes" id="UP000252914"/>
    </source>
</evidence>
<feature type="compositionally biased region" description="Basic and acidic residues" evidence="8">
    <location>
        <begin position="1"/>
        <end position="11"/>
    </location>
</feature>
<dbReference type="Gene3D" id="1.10.45.10">
    <property type="entry name" value="Vanillyl-alcohol Oxidase, Chain A, domain 4"/>
    <property type="match status" value="1"/>
</dbReference>
<dbReference type="InterPro" id="IPR017896">
    <property type="entry name" value="4Fe4S_Fe-S-bd"/>
</dbReference>
<accession>A0A367EEE6</accession>
<evidence type="ECO:0000256" key="1">
    <source>
        <dbReference type="ARBA" id="ARBA00001974"/>
    </source>
</evidence>
<evidence type="ECO:0000259" key="9">
    <source>
        <dbReference type="PROSITE" id="PS51379"/>
    </source>
</evidence>
<feature type="region of interest" description="Disordered" evidence="8">
    <location>
        <begin position="195"/>
        <end position="271"/>
    </location>
</feature>
<dbReference type="InterPro" id="IPR004113">
    <property type="entry name" value="FAD-bd_oxidored_4_C"/>
</dbReference>
<dbReference type="Pfam" id="PF01565">
    <property type="entry name" value="FAD_binding_4"/>
    <property type="match status" value="1"/>
</dbReference>
<dbReference type="GO" id="GO:1903457">
    <property type="term" value="P:lactate catabolic process"/>
    <property type="evidence" value="ECO:0007669"/>
    <property type="project" value="TreeGrafter"/>
</dbReference>
<dbReference type="SUPFAM" id="SSF46548">
    <property type="entry name" value="alpha-helical ferredoxin"/>
    <property type="match status" value="1"/>
</dbReference>
<evidence type="ECO:0000256" key="4">
    <source>
        <dbReference type="ARBA" id="ARBA00022827"/>
    </source>
</evidence>
<dbReference type="InterPro" id="IPR017900">
    <property type="entry name" value="4Fe4S_Fe_S_CS"/>
</dbReference>
<sequence>MAHRLPAERPPRPARTLDPPPGLRDPGLPGRQEGGHPSAHPDRRTPAHLQAQPAARHGHPHGRGHRLQHLGRLRHRLHHDRTGRAQDPRADRGDGGRGGVRTHDPPVGGRLGPVRQTAHVRAGSRALRRFGGAGVRPLRHRFGAGHRRHARRDNGPVLRGHVRPSGGPVRRTLPAQRPLQRRVVRLPGLRDLRQRLHPAHPHQPAERGRRQPVAHGHLHRGHVGGQPGLRRPHRRAGTTPCPRRRPRARTRRRTAGLRSARKAVNVPTSPSGATADLTAALHRAGVTETDDSPLARSLYASDASLYRIPPSAVVFPRHPDEIAAVLSVCGEHGVPVTMRGAGTSIAGNAVGPGVVVDTSRHLDRVLEVDAEARTALVEPGVVQARLQQAVAPHGLRFGPDPSTHNRATLGGMLGNNACGSRALGYGRTSDNVLGLDVLAGTGERLRLGDVPGRTAHSPLLDELSRTVRADLAVIRTELGRFPRQVSGYSLEHLLPERGFDVPRALVGSEGTLGLTLAARVNLVRDEPARLLVVLGYPAMAEAADAVPALLAHAPVACEGIDARIVRTVAERRGAAAVPELPRGDGWLLVELAGPDTAALTAAAERLVKDAGALDSRVITDLGHAAALWRIRGDGAGLVARTPDGAPAHAGWEDAAVPPERLGSYLRAFEALLTEHRLTGVPYGHFGDGCVHVRIDFPLGSPGGTGALRDFLLAAGETVARHGGSLSGEHGDGRARGELLPLMYSPEVIGLFSRVKGVFDPDDLLNPGVIVRPDPVDASVRAAGARPLRRTELPTLALAHRHDRGDLSMAVHRCTGVGKCRADTTAAGGVMCPSYLATREEKDSTRGRARVLQDVVSGRLGPDGWRSRALHDALDLCLSCKGCSSDCPTGTDMAAYKAEALHQRYRRRLRPRSHYSLGRLPTWSRLVTRFPVLTRIANRVLRSTALRPLLSWSAGVDARRPLPSFAPVTFRRWFARHPAGRPPRHGDVVLFTDTFTDAFSPEVGQAAVAVLEDAGYRVAVTARPVCCGLTWISTGQLDGAAKRVRATVRALLPHVRAGALVVGLEPSCTGVLRSDAAELLDGDDATAAAEVADATRTLAELLSDTPGWSPPDLSGNSYVAQPHCHHHAVMGWDTDLALLTRAGAEVTRVGGCCGLAGNFGVERGHHDVSVAVAEHRLLPAVREAAPDTGILADGFSCRTQLSNLADRPGEHLAQLLARRPDTAGQSLSAAQDQGRCAKRR</sequence>
<comment type="cofactor">
    <cofactor evidence="1">
        <name>FAD</name>
        <dbReference type="ChEBI" id="CHEBI:57692"/>
    </cofactor>
</comment>
<dbReference type="InterPro" id="IPR016164">
    <property type="entry name" value="FAD-linked_Oxase-like_C"/>
</dbReference>
<feature type="domain" description="FAD-binding PCMH-type" evidence="10">
    <location>
        <begin position="306"/>
        <end position="525"/>
    </location>
</feature>
<dbReference type="InterPro" id="IPR004017">
    <property type="entry name" value="Cys_rich_dom"/>
</dbReference>
<dbReference type="InterPro" id="IPR016166">
    <property type="entry name" value="FAD-bd_PCMH"/>
</dbReference>
<dbReference type="GO" id="GO:0051536">
    <property type="term" value="F:iron-sulfur cluster binding"/>
    <property type="evidence" value="ECO:0007669"/>
    <property type="project" value="UniProtKB-KW"/>
</dbReference>
<keyword evidence="6" id="KW-0408">Iron</keyword>
<dbReference type="GO" id="GO:0046872">
    <property type="term" value="F:metal ion binding"/>
    <property type="evidence" value="ECO:0007669"/>
    <property type="project" value="UniProtKB-KW"/>
</dbReference>
<dbReference type="Pfam" id="PF02754">
    <property type="entry name" value="CCG"/>
    <property type="match status" value="1"/>
</dbReference>
<keyword evidence="4" id="KW-0274">FAD</keyword>
<dbReference type="InterPro" id="IPR016171">
    <property type="entry name" value="Vanillyl_alc_oxidase_C-sub2"/>
</dbReference>
<evidence type="ECO:0000256" key="6">
    <source>
        <dbReference type="ARBA" id="ARBA00023004"/>
    </source>
</evidence>
<protein>
    <submittedName>
        <fullName evidence="11">FAD-binding oxidoreductase</fullName>
    </submittedName>
</protein>
<dbReference type="Gene3D" id="3.30.465.10">
    <property type="match status" value="1"/>
</dbReference>
<feature type="region of interest" description="Disordered" evidence="8">
    <location>
        <begin position="144"/>
        <end position="172"/>
    </location>
</feature>
<dbReference type="PROSITE" id="PS51379">
    <property type="entry name" value="4FE4S_FER_2"/>
    <property type="match status" value="1"/>
</dbReference>
<dbReference type="GO" id="GO:0008720">
    <property type="term" value="F:D-lactate dehydrogenase (NAD+) activity"/>
    <property type="evidence" value="ECO:0007669"/>
    <property type="project" value="TreeGrafter"/>
</dbReference>
<dbReference type="InterPro" id="IPR036318">
    <property type="entry name" value="FAD-bd_PCMH-like_sf"/>
</dbReference>
<dbReference type="SUPFAM" id="SSF56176">
    <property type="entry name" value="FAD-binding/transporter-associated domain-like"/>
    <property type="match status" value="1"/>
</dbReference>
<feature type="compositionally biased region" description="Basic residues" evidence="8">
    <location>
        <begin position="56"/>
        <end position="66"/>
    </location>
</feature>
<keyword evidence="2" id="KW-0285">Flavoprotein</keyword>
<dbReference type="PANTHER" id="PTHR11748">
    <property type="entry name" value="D-LACTATE DEHYDROGENASE"/>
    <property type="match status" value="1"/>
</dbReference>
<evidence type="ECO:0000313" key="11">
    <source>
        <dbReference type="EMBL" id="RCG15717.1"/>
    </source>
</evidence>
<evidence type="ECO:0000256" key="5">
    <source>
        <dbReference type="ARBA" id="ARBA00023002"/>
    </source>
</evidence>
<evidence type="ECO:0000259" key="10">
    <source>
        <dbReference type="PROSITE" id="PS51387"/>
    </source>
</evidence>
<feature type="compositionally biased region" description="Basic residues" evidence="8">
    <location>
        <begin position="210"/>
        <end position="222"/>
    </location>
</feature>
<evidence type="ECO:0000256" key="7">
    <source>
        <dbReference type="ARBA" id="ARBA00023014"/>
    </source>
</evidence>
<evidence type="ECO:0000256" key="3">
    <source>
        <dbReference type="ARBA" id="ARBA00022723"/>
    </source>
</evidence>
<keyword evidence="7" id="KW-0411">Iron-sulfur</keyword>
<proteinExistence type="predicted"/>
<comment type="caution">
    <text evidence="11">The sequence shown here is derived from an EMBL/GenBank/DDBJ whole genome shotgun (WGS) entry which is preliminary data.</text>
</comment>
<dbReference type="GO" id="GO:0071949">
    <property type="term" value="F:FAD binding"/>
    <property type="evidence" value="ECO:0007669"/>
    <property type="project" value="InterPro"/>
</dbReference>
<dbReference type="PROSITE" id="PS51387">
    <property type="entry name" value="FAD_PCMH"/>
    <property type="match status" value="1"/>
</dbReference>
<dbReference type="EMBL" id="QOIN01000066">
    <property type="protein sequence ID" value="RCG15717.1"/>
    <property type="molecule type" value="Genomic_DNA"/>
</dbReference>
<dbReference type="PANTHER" id="PTHR11748:SF119">
    <property type="entry name" value="D-2-HYDROXYGLUTARATE DEHYDROGENASE"/>
    <property type="match status" value="1"/>
</dbReference>
<organism evidence="11 12">
    <name type="scientific">Streptomyces diacarni</name>
    <dbReference type="NCBI Taxonomy" id="2800381"/>
    <lineage>
        <taxon>Bacteria</taxon>
        <taxon>Bacillati</taxon>
        <taxon>Actinomycetota</taxon>
        <taxon>Actinomycetes</taxon>
        <taxon>Kitasatosporales</taxon>
        <taxon>Streptomycetaceae</taxon>
        <taxon>Streptomyces</taxon>
    </lineage>
</organism>
<dbReference type="AlphaFoldDB" id="A0A367EEE6"/>
<feature type="compositionally biased region" description="Basic and acidic residues" evidence="8">
    <location>
        <begin position="80"/>
        <end position="95"/>
    </location>
</feature>
<evidence type="ECO:0000256" key="2">
    <source>
        <dbReference type="ARBA" id="ARBA00022630"/>
    </source>
</evidence>
<dbReference type="Pfam" id="PF13183">
    <property type="entry name" value="Fer4_8"/>
    <property type="match status" value="1"/>
</dbReference>
<keyword evidence="12" id="KW-1185">Reference proteome</keyword>
<keyword evidence="3" id="KW-0479">Metal-binding</keyword>
<gene>
    <name evidence="11" type="ORF">DTL70_29865</name>
</gene>
<name>A0A367EEE6_9ACTN</name>
<reference evidence="11 12" key="1">
    <citation type="submission" date="2018-06" db="EMBL/GenBank/DDBJ databases">
        <title>Streptomyces reniochalinae sp. nov. and Streptomyces diacarnus sp. nov. from marine sponges.</title>
        <authorList>
            <person name="Li L."/>
        </authorList>
    </citation>
    <scope>NUCLEOTIDE SEQUENCE [LARGE SCALE GENOMIC DNA]</scope>
    <source>
        <strain evidence="11 12">LHW51701</strain>
    </source>
</reference>
<dbReference type="Proteomes" id="UP000252914">
    <property type="component" value="Unassembled WGS sequence"/>
</dbReference>
<dbReference type="GO" id="GO:0004458">
    <property type="term" value="F:D-lactate dehydrogenase (cytochrome) activity"/>
    <property type="evidence" value="ECO:0007669"/>
    <property type="project" value="TreeGrafter"/>
</dbReference>
<dbReference type="InterPro" id="IPR016169">
    <property type="entry name" value="FAD-bd_PCMH_sub2"/>
</dbReference>
<feature type="region of interest" description="Disordered" evidence="8">
    <location>
        <begin position="1218"/>
        <end position="1239"/>
    </location>
</feature>
<feature type="region of interest" description="Disordered" evidence="8">
    <location>
        <begin position="79"/>
        <end position="113"/>
    </location>
</feature>
<dbReference type="PROSITE" id="PS00198">
    <property type="entry name" value="4FE4S_FER_1"/>
    <property type="match status" value="1"/>
</dbReference>